<keyword evidence="7" id="KW-1185">Reference proteome</keyword>
<evidence type="ECO:0000313" key="7">
    <source>
        <dbReference type="Proteomes" id="UP001176940"/>
    </source>
</evidence>
<accession>A0ABN9KUN9</accession>
<keyword evidence="2 4" id="KW-0274">FAD</keyword>
<dbReference type="EMBL" id="CAUEEQ010001370">
    <property type="protein sequence ID" value="CAJ0919586.1"/>
    <property type="molecule type" value="Genomic_DNA"/>
</dbReference>
<dbReference type="InterPro" id="IPR020946">
    <property type="entry name" value="Flavin_mOase-like"/>
</dbReference>
<dbReference type="Pfam" id="PF00743">
    <property type="entry name" value="FMO-like"/>
    <property type="match status" value="1"/>
</dbReference>
<keyword evidence="4" id="KW-0503">Monooxygenase</keyword>
<feature type="compositionally biased region" description="Basic and acidic residues" evidence="5">
    <location>
        <begin position="66"/>
        <end position="76"/>
    </location>
</feature>
<keyword evidence="3 4" id="KW-0560">Oxidoreductase</keyword>
<organism evidence="6 7">
    <name type="scientific">Ranitomeya imitator</name>
    <name type="common">mimic poison frog</name>
    <dbReference type="NCBI Taxonomy" id="111125"/>
    <lineage>
        <taxon>Eukaryota</taxon>
        <taxon>Metazoa</taxon>
        <taxon>Chordata</taxon>
        <taxon>Craniata</taxon>
        <taxon>Vertebrata</taxon>
        <taxon>Euteleostomi</taxon>
        <taxon>Amphibia</taxon>
        <taxon>Batrachia</taxon>
        <taxon>Anura</taxon>
        <taxon>Neobatrachia</taxon>
        <taxon>Hyloidea</taxon>
        <taxon>Dendrobatidae</taxon>
        <taxon>Dendrobatinae</taxon>
        <taxon>Ranitomeya</taxon>
    </lineage>
</organism>
<evidence type="ECO:0000256" key="1">
    <source>
        <dbReference type="ARBA" id="ARBA00022630"/>
    </source>
</evidence>
<sequence length="140" mass="15875">METGIMAVAAAAVSGWLMEAQTLLQGRYEWRLQHQMLVRVVPSTVRVVPSGHTGGTRLPLVCHTDVPQKRTGHTDTDNSGEQRLPPVSDMKEDIRKKREEMENRFVCSQRHTIQVDYLEFMDELAELLGVKPKNVESFSN</sequence>
<proteinExistence type="inferred from homology"/>
<dbReference type="EC" id="1.-.-.-" evidence="4"/>
<dbReference type="Proteomes" id="UP001176940">
    <property type="component" value="Unassembled WGS sequence"/>
</dbReference>
<keyword evidence="1 4" id="KW-0285">Flavoprotein</keyword>
<feature type="region of interest" description="Disordered" evidence="5">
    <location>
        <begin position="66"/>
        <end position="91"/>
    </location>
</feature>
<evidence type="ECO:0000256" key="5">
    <source>
        <dbReference type="SAM" id="MobiDB-lite"/>
    </source>
</evidence>
<gene>
    <name evidence="6" type="ORF">RIMI_LOCUS1073621</name>
</gene>
<evidence type="ECO:0000313" key="6">
    <source>
        <dbReference type="EMBL" id="CAJ0919586.1"/>
    </source>
</evidence>
<name>A0ABN9KUN9_9NEOB</name>
<evidence type="ECO:0000256" key="4">
    <source>
        <dbReference type="RuleBase" id="RU361177"/>
    </source>
</evidence>
<evidence type="ECO:0000256" key="3">
    <source>
        <dbReference type="ARBA" id="ARBA00023002"/>
    </source>
</evidence>
<protein>
    <recommendedName>
        <fullName evidence="4">Flavin-containing monooxygenase</fullName>
        <ecNumber evidence="4">1.-.-.-</ecNumber>
    </recommendedName>
</protein>
<reference evidence="6" key="1">
    <citation type="submission" date="2023-07" db="EMBL/GenBank/DDBJ databases">
        <authorList>
            <person name="Stuckert A."/>
        </authorList>
    </citation>
    <scope>NUCLEOTIDE SEQUENCE</scope>
</reference>
<comment type="cofactor">
    <cofactor evidence="4">
        <name>FAD</name>
        <dbReference type="ChEBI" id="CHEBI:57692"/>
    </cofactor>
</comment>
<comment type="caution">
    <text evidence="6">The sequence shown here is derived from an EMBL/GenBank/DDBJ whole genome shotgun (WGS) entry which is preliminary data.</text>
</comment>
<comment type="similarity">
    <text evidence="4">Belongs to the FMO family.</text>
</comment>
<evidence type="ECO:0000256" key="2">
    <source>
        <dbReference type="ARBA" id="ARBA00022827"/>
    </source>
</evidence>